<gene>
    <name evidence="1" type="ORF">IAB08_09115</name>
</gene>
<comment type="caution">
    <text evidence="1">The sequence shown here is derived from an EMBL/GenBank/DDBJ whole genome shotgun (WGS) entry which is preliminary data.</text>
</comment>
<evidence type="ECO:0008006" key="3">
    <source>
        <dbReference type="Google" id="ProtNLM"/>
    </source>
</evidence>
<evidence type="ECO:0000313" key="2">
    <source>
        <dbReference type="Proteomes" id="UP000823612"/>
    </source>
</evidence>
<organism evidence="1 2">
    <name type="scientific">Candidatus Pullibacteroides excrementavium</name>
    <dbReference type="NCBI Taxonomy" id="2840905"/>
    <lineage>
        <taxon>Bacteria</taxon>
        <taxon>Pseudomonadati</taxon>
        <taxon>Bacteroidota</taxon>
        <taxon>Bacteroidia</taxon>
        <taxon>Bacteroidales</taxon>
        <taxon>Candidatus Pullibacteroides</taxon>
    </lineage>
</organism>
<evidence type="ECO:0000313" key="1">
    <source>
        <dbReference type="EMBL" id="MBO8433432.1"/>
    </source>
</evidence>
<dbReference type="Proteomes" id="UP000823612">
    <property type="component" value="Unassembled WGS sequence"/>
</dbReference>
<sequence>MMENKRKWWWQMGMLPVLLFLLVESGWAQQSPSQQGKAQEKKPVVLPETPGILKGIGISDDVDTLLMYQALYRSSNPDKGYRILIFSQSGNYSKNAAMEALENFQLLYPDEKVYLVFEEPYFKVKVGNFTSRIEASLYLKSIKADYPYAFVIKDVLDMKEYLSEENLE</sequence>
<accession>A0A9D9H336</accession>
<reference evidence="1" key="2">
    <citation type="journal article" date="2021" name="PeerJ">
        <title>Extensive microbial diversity within the chicken gut microbiome revealed by metagenomics and culture.</title>
        <authorList>
            <person name="Gilroy R."/>
            <person name="Ravi A."/>
            <person name="Getino M."/>
            <person name="Pursley I."/>
            <person name="Horton D.L."/>
            <person name="Alikhan N.F."/>
            <person name="Baker D."/>
            <person name="Gharbi K."/>
            <person name="Hall N."/>
            <person name="Watson M."/>
            <person name="Adriaenssens E.M."/>
            <person name="Foster-Nyarko E."/>
            <person name="Jarju S."/>
            <person name="Secka A."/>
            <person name="Antonio M."/>
            <person name="Oren A."/>
            <person name="Chaudhuri R.R."/>
            <person name="La Ragione R."/>
            <person name="Hildebrand F."/>
            <person name="Pallen M.J."/>
        </authorList>
    </citation>
    <scope>NUCLEOTIDE SEQUENCE</scope>
    <source>
        <strain evidence="1">2889</strain>
    </source>
</reference>
<protein>
    <recommendedName>
        <fullName evidence="3">SPOR domain-containing protein</fullName>
    </recommendedName>
</protein>
<proteinExistence type="predicted"/>
<reference evidence="1" key="1">
    <citation type="submission" date="2020-10" db="EMBL/GenBank/DDBJ databases">
        <authorList>
            <person name="Gilroy R."/>
        </authorList>
    </citation>
    <scope>NUCLEOTIDE SEQUENCE</scope>
    <source>
        <strain evidence="1">2889</strain>
    </source>
</reference>
<dbReference type="InterPro" id="IPR036680">
    <property type="entry name" value="SPOR-like_sf"/>
</dbReference>
<dbReference type="GO" id="GO:0042834">
    <property type="term" value="F:peptidoglycan binding"/>
    <property type="evidence" value="ECO:0007669"/>
    <property type="project" value="InterPro"/>
</dbReference>
<name>A0A9D9H336_9BACT</name>
<dbReference type="Gene3D" id="3.30.70.1070">
    <property type="entry name" value="Sporulation related repeat"/>
    <property type="match status" value="1"/>
</dbReference>
<dbReference type="EMBL" id="JADIMZ010000137">
    <property type="protein sequence ID" value="MBO8433432.1"/>
    <property type="molecule type" value="Genomic_DNA"/>
</dbReference>
<dbReference type="AlphaFoldDB" id="A0A9D9H336"/>